<keyword evidence="5" id="KW-0132">Cell division</keyword>
<dbReference type="GO" id="GO:0045143">
    <property type="term" value="P:homologous chromosome segregation"/>
    <property type="evidence" value="ECO:0007669"/>
    <property type="project" value="TreeGrafter"/>
</dbReference>
<dbReference type="Proteomes" id="UP001460270">
    <property type="component" value="Unassembled WGS sequence"/>
</dbReference>
<evidence type="ECO:0000313" key="15">
    <source>
        <dbReference type="Proteomes" id="UP001460270"/>
    </source>
</evidence>
<evidence type="ECO:0000256" key="4">
    <source>
        <dbReference type="ARBA" id="ARBA00022490"/>
    </source>
</evidence>
<evidence type="ECO:0000256" key="7">
    <source>
        <dbReference type="ARBA" id="ARBA00022776"/>
    </source>
</evidence>
<accession>A0AAW0PDZ4</accession>
<comment type="similarity">
    <text evidence="3">Belongs to the securin family.</text>
</comment>
<keyword evidence="8" id="KW-0159">Chromosome partition</keyword>
<dbReference type="EMBL" id="JBBPFD010000006">
    <property type="protein sequence ID" value="KAK7922163.1"/>
    <property type="molecule type" value="Genomic_DNA"/>
</dbReference>
<reference evidence="15" key="1">
    <citation type="submission" date="2024-04" db="EMBL/GenBank/DDBJ databases">
        <title>Salinicola lusitanus LLJ914,a marine bacterium isolated from the Okinawa Trough.</title>
        <authorList>
            <person name="Li J."/>
        </authorList>
    </citation>
    <scope>NUCLEOTIDE SEQUENCE [LARGE SCALE GENOMIC DNA]</scope>
</reference>
<dbReference type="AlphaFoldDB" id="A0AAW0PDZ4"/>
<keyword evidence="9" id="KW-0832">Ubl conjugation</keyword>
<evidence type="ECO:0000256" key="2">
    <source>
        <dbReference type="ARBA" id="ARBA00004496"/>
    </source>
</evidence>
<comment type="caution">
    <text evidence="14">The sequence shown here is derived from an EMBL/GenBank/DDBJ whole genome shotgun (WGS) entry which is preliminary data.</text>
</comment>
<evidence type="ECO:0000256" key="11">
    <source>
        <dbReference type="ARBA" id="ARBA00023242"/>
    </source>
</evidence>
<gene>
    <name evidence="14" type="ORF">WMY93_009065</name>
</gene>
<dbReference type="PANTHER" id="PTHR10418:SF2">
    <property type="entry name" value="SECURIN"/>
    <property type="match status" value="1"/>
</dbReference>
<evidence type="ECO:0000256" key="1">
    <source>
        <dbReference type="ARBA" id="ARBA00004123"/>
    </source>
</evidence>
<organism evidence="14 15">
    <name type="scientific">Mugilogobius chulae</name>
    <name type="common">yellowstripe goby</name>
    <dbReference type="NCBI Taxonomy" id="88201"/>
    <lineage>
        <taxon>Eukaryota</taxon>
        <taxon>Metazoa</taxon>
        <taxon>Chordata</taxon>
        <taxon>Craniata</taxon>
        <taxon>Vertebrata</taxon>
        <taxon>Euteleostomi</taxon>
        <taxon>Actinopterygii</taxon>
        <taxon>Neopterygii</taxon>
        <taxon>Teleostei</taxon>
        <taxon>Neoteleostei</taxon>
        <taxon>Acanthomorphata</taxon>
        <taxon>Gobiaria</taxon>
        <taxon>Gobiiformes</taxon>
        <taxon>Gobioidei</taxon>
        <taxon>Gobiidae</taxon>
        <taxon>Gobionellinae</taxon>
        <taxon>Mugilogobius</taxon>
    </lineage>
</organism>
<keyword evidence="10" id="KW-0729">SH3-binding</keyword>
<sequence length="176" mass="19491">MSNILFEQENACPPTGLRLQAASGKILKASVGAKKIHLAPLQSGRKVLGTVNKVPNSTQSIHLSKQLKSKEMRVNVTQNKSDKYPDIEKFIPCNPLEFEKYSVPEDLLPLSMLALPGLTQMPQTCLPQESHVFIPLADLSPVKMPKQPDFCSEINDFLLTLDKLTVELPPESDLTK</sequence>
<name>A0AAW0PDZ4_9GOBI</name>
<evidence type="ECO:0000256" key="12">
    <source>
        <dbReference type="ARBA" id="ARBA00023306"/>
    </source>
</evidence>
<dbReference type="GO" id="GO:0005737">
    <property type="term" value="C:cytoplasm"/>
    <property type="evidence" value="ECO:0007669"/>
    <property type="project" value="UniProtKB-SubCell"/>
</dbReference>
<evidence type="ECO:0000256" key="10">
    <source>
        <dbReference type="ARBA" id="ARBA00023036"/>
    </source>
</evidence>
<dbReference type="GO" id="GO:0005634">
    <property type="term" value="C:nucleus"/>
    <property type="evidence" value="ECO:0007669"/>
    <property type="project" value="UniProtKB-SubCell"/>
</dbReference>
<proteinExistence type="inferred from homology"/>
<evidence type="ECO:0000256" key="8">
    <source>
        <dbReference type="ARBA" id="ARBA00022829"/>
    </source>
</evidence>
<keyword evidence="4" id="KW-0963">Cytoplasm</keyword>
<dbReference type="PANTHER" id="PTHR10418">
    <property type="entry name" value="SECURIN-3"/>
    <property type="match status" value="1"/>
</dbReference>
<evidence type="ECO:0000256" key="6">
    <source>
        <dbReference type="ARBA" id="ARBA00022737"/>
    </source>
</evidence>
<keyword evidence="11" id="KW-0539">Nucleus</keyword>
<protein>
    <recommendedName>
        <fullName evidence="13">Securin</fullName>
    </recommendedName>
</protein>
<keyword evidence="15" id="KW-1185">Reference proteome</keyword>
<evidence type="ECO:0000256" key="13">
    <source>
        <dbReference type="ARBA" id="ARBA00039185"/>
    </source>
</evidence>
<evidence type="ECO:0000313" key="14">
    <source>
        <dbReference type="EMBL" id="KAK7922163.1"/>
    </source>
</evidence>
<dbReference type="InterPro" id="IPR006940">
    <property type="entry name" value="Securin_separation_inhibitor"/>
</dbReference>
<keyword evidence="7" id="KW-0498">Mitosis</keyword>
<comment type="subcellular location">
    <subcellularLocation>
        <location evidence="2">Cytoplasm</location>
    </subcellularLocation>
    <subcellularLocation>
        <location evidence="1">Nucleus</location>
    </subcellularLocation>
</comment>
<evidence type="ECO:0000256" key="5">
    <source>
        <dbReference type="ARBA" id="ARBA00022618"/>
    </source>
</evidence>
<dbReference type="GO" id="GO:0017124">
    <property type="term" value="F:SH3 domain binding"/>
    <property type="evidence" value="ECO:0007669"/>
    <property type="project" value="UniProtKB-KW"/>
</dbReference>
<keyword evidence="12" id="KW-0131">Cell cycle</keyword>
<dbReference type="GO" id="GO:0051301">
    <property type="term" value="P:cell division"/>
    <property type="evidence" value="ECO:0007669"/>
    <property type="project" value="UniProtKB-KW"/>
</dbReference>
<evidence type="ECO:0000256" key="3">
    <source>
        <dbReference type="ARBA" id="ARBA00009264"/>
    </source>
</evidence>
<evidence type="ECO:0000256" key="9">
    <source>
        <dbReference type="ARBA" id="ARBA00022843"/>
    </source>
</evidence>
<keyword evidence="6" id="KW-0677">Repeat</keyword>
<dbReference type="GO" id="GO:0051276">
    <property type="term" value="P:chromosome organization"/>
    <property type="evidence" value="ECO:0007669"/>
    <property type="project" value="InterPro"/>
</dbReference>